<dbReference type="STRING" id="7398.A0A1B0AJN0"/>
<reference evidence="10" key="1">
    <citation type="submission" date="2014-03" db="EMBL/GenBank/DDBJ databases">
        <authorList>
            <person name="Aksoy S."/>
            <person name="Warren W."/>
            <person name="Wilson R.K."/>
        </authorList>
    </citation>
    <scope>NUCLEOTIDE SEQUENCE [LARGE SCALE GENOMIC DNA]</scope>
    <source>
        <strain evidence="10">IAEA</strain>
    </source>
</reference>
<feature type="compositionally biased region" description="Basic and acidic residues" evidence="7">
    <location>
        <begin position="302"/>
        <end position="312"/>
    </location>
</feature>
<dbReference type="GO" id="GO:0005930">
    <property type="term" value="C:axoneme"/>
    <property type="evidence" value="ECO:0007669"/>
    <property type="project" value="UniProtKB-SubCell"/>
</dbReference>
<dbReference type="EnsemblMetazoa" id="GPAI047959-RA">
    <property type="protein sequence ID" value="GPAI047959-PA"/>
    <property type="gene ID" value="GPAI047959"/>
</dbReference>
<evidence type="ECO:0000256" key="4">
    <source>
        <dbReference type="ARBA" id="ARBA00023273"/>
    </source>
</evidence>
<dbReference type="PANTHER" id="PTHR22455">
    <property type="entry name" value="CILIA- AND FLAGELLA-ASSOCIATED PROTEIN 91"/>
    <property type="match status" value="1"/>
</dbReference>
<organism evidence="9 10">
    <name type="scientific">Glossina pallidipes</name>
    <name type="common">Tsetse fly</name>
    <dbReference type="NCBI Taxonomy" id="7398"/>
    <lineage>
        <taxon>Eukaryota</taxon>
        <taxon>Metazoa</taxon>
        <taxon>Ecdysozoa</taxon>
        <taxon>Arthropoda</taxon>
        <taxon>Hexapoda</taxon>
        <taxon>Insecta</taxon>
        <taxon>Pterygota</taxon>
        <taxon>Neoptera</taxon>
        <taxon>Endopterygota</taxon>
        <taxon>Diptera</taxon>
        <taxon>Brachycera</taxon>
        <taxon>Muscomorpha</taxon>
        <taxon>Hippoboscoidea</taxon>
        <taxon>Glossinidae</taxon>
        <taxon>Glossina</taxon>
    </lineage>
</organism>
<proteinExistence type="inferred from homology"/>
<dbReference type="InterPro" id="IPR032840">
    <property type="entry name" value="CFAP91_dom"/>
</dbReference>
<keyword evidence="4" id="KW-0966">Cell projection</keyword>
<dbReference type="AlphaFoldDB" id="A0A1B0AJN0"/>
<evidence type="ECO:0000313" key="10">
    <source>
        <dbReference type="Proteomes" id="UP000092445"/>
    </source>
</evidence>
<dbReference type="Proteomes" id="UP000092445">
    <property type="component" value="Unassembled WGS sequence"/>
</dbReference>
<name>A0A1B0AJN0_GLOPL</name>
<feature type="region of interest" description="Disordered" evidence="7">
    <location>
        <begin position="357"/>
        <end position="392"/>
    </location>
</feature>
<comment type="subcellular location">
    <subcellularLocation>
        <location evidence="1">Cytoplasm</location>
        <location evidence="1">Cytoskeleton</location>
        <location evidence="1">Cilium axoneme</location>
    </subcellularLocation>
</comment>
<evidence type="ECO:0000256" key="7">
    <source>
        <dbReference type="SAM" id="MobiDB-lite"/>
    </source>
</evidence>
<reference evidence="9" key="2">
    <citation type="submission" date="2020-05" db="UniProtKB">
        <authorList>
            <consortium name="EnsemblMetazoa"/>
        </authorList>
    </citation>
    <scope>IDENTIFICATION</scope>
    <source>
        <strain evidence="9">IAEA</strain>
    </source>
</reference>
<dbReference type="Pfam" id="PF14738">
    <property type="entry name" value="CFAP91"/>
    <property type="match status" value="1"/>
</dbReference>
<feature type="region of interest" description="Disordered" evidence="7">
    <location>
        <begin position="296"/>
        <end position="334"/>
    </location>
</feature>
<evidence type="ECO:0000256" key="1">
    <source>
        <dbReference type="ARBA" id="ARBA00004430"/>
    </source>
</evidence>
<evidence type="ECO:0000313" key="9">
    <source>
        <dbReference type="EnsemblMetazoa" id="GPAI047959-PA"/>
    </source>
</evidence>
<keyword evidence="2" id="KW-0963">Cytoplasm</keyword>
<sequence>MPSSKERFKCKASIKNKQSKCDGNLNISEALPISSCSIESGLFKNCVCDEEYHKKWRADYSISSESNGRFFTNVTSKRSRLSGGEMQLSHTNIESSTQTLPYLPGISNDPQSILDMELFKLPTILPGDGPPGLYEVEVLERARKRWTFLKALKEKVRHQKQAIQQSGSIVMKSMESLSLIGTDFPAKNLQRTLSYANFAEDLKREEELLLEDPGKISLDRTIVNAINYRIPSDEIEDFKTTPIARAIPSTHDIQLYETFSDIPTHTYVEDIEARRVSEVEVELYRFLSIKADDNDIEEEEKSIEQDERIREEEYTEDEESQHDKTAVAEEHRESLHLDVRKATPPIETIEASFRLRSSSGLSRTSREPGSVYRESVTVKKPTLPTNDRPTLAEDIKKKRNQLQKLNLQQKSILKQSDLIN</sequence>
<dbReference type="VEuPathDB" id="VectorBase:GPAI047959"/>
<evidence type="ECO:0000256" key="2">
    <source>
        <dbReference type="ARBA" id="ARBA00022490"/>
    </source>
</evidence>
<evidence type="ECO:0000256" key="5">
    <source>
        <dbReference type="ARBA" id="ARBA00029468"/>
    </source>
</evidence>
<feature type="compositionally biased region" description="Basic and acidic residues" evidence="7">
    <location>
        <begin position="321"/>
        <end position="334"/>
    </location>
</feature>
<accession>A0A1B0AJN0</accession>
<protein>
    <recommendedName>
        <fullName evidence="6">Cilia- and flagella-associated protein 91</fullName>
    </recommendedName>
</protein>
<evidence type="ECO:0000259" key="8">
    <source>
        <dbReference type="Pfam" id="PF14738"/>
    </source>
</evidence>
<dbReference type="InterPro" id="IPR026720">
    <property type="entry name" value="CFAP91"/>
</dbReference>
<feature type="domain" description="CFAP91" evidence="8">
    <location>
        <begin position="94"/>
        <end position="175"/>
    </location>
</feature>
<keyword evidence="10" id="KW-1185">Reference proteome</keyword>
<evidence type="ECO:0000256" key="6">
    <source>
        <dbReference type="ARBA" id="ARBA00029555"/>
    </source>
</evidence>
<dbReference type="PANTHER" id="PTHR22455:SF10">
    <property type="entry name" value="CILIA- AND FLAGELLA-ASSOCIATED PROTEIN 91"/>
    <property type="match status" value="1"/>
</dbReference>
<evidence type="ECO:0000256" key="3">
    <source>
        <dbReference type="ARBA" id="ARBA00023212"/>
    </source>
</evidence>
<keyword evidence="3" id="KW-0206">Cytoskeleton</keyword>
<comment type="similarity">
    <text evidence="5">Belongs to the CFAP91 family.</text>
</comment>